<dbReference type="EMBL" id="BMAW01056264">
    <property type="protein sequence ID" value="GFT05003.1"/>
    <property type="molecule type" value="Genomic_DNA"/>
</dbReference>
<keyword evidence="2" id="KW-1185">Reference proteome</keyword>
<organism evidence="1 2">
    <name type="scientific">Nephila pilipes</name>
    <name type="common">Giant wood spider</name>
    <name type="synonym">Nephila maculata</name>
    <dbReference type="NCBI Taxonomy" id="299642"/>
    <lineage>
        <taxon>Eukaryota</taxon>
        <taxon>Metazoa</taxon>
        <taxon>Ecdysozoa</taxon>
        <taxon>Arthropoda</taxon>
        <taxon>Chelicerata</taxon>
        <taxon>Arachnida</taxon>
        <taxon>Araneae</taxon>
        <taxon>Araneomorphae</taxon>
        <taxon>Entelegynae</taxon>
        <taxon>Araneoidea</taxon>
        <taxon>Nephilidae</taxon>
        <taxon>Nephila</taxon>
    </lineage>
</organism>
<evidence type="ECO:0000313" key="1">
    <source>
        <dbReference type="EMBL" id="GFT05003.1"/>
    </source>
</evidence>
<accession>A0A8X6NBJ0</accession>
<proteinExistence type="predicted"/>
<protein>
    <submittedName>
        <fullName evidence="1">Uncharacterized protein</fullName>
    </submittedName>
</protein>
<dbReference type="AlphaFoldDB" id="A0A8X6NBJ0"/>
<evidence type="ECO:0000313" key="2">
    <source>
        <dbReference type="Proteomes" id="UP000887013"/>
    </source>
</evidence>
<gene>
    <name evidence="1" type="ORF">NPIL_249251</name>
</gene>
<sequence length="118" mass="13278">MQCGRFHRETKQNVYFYEKENVLYFFSEEAPTSCHKREKFLSASPPFRFVLGCARLHPRLAVCGFPPPSSKEWESVLSEGLRVSDSGRSPGACDGKSTFLLNVAPLGRILPVFSLHPT</sequence>
<name>A0A8X6NBJ0_NEPPI</name>
<reference evidence="1" key="1">
    <citation type="submission" date="2020-08" db="EMBL/GenBank/DDBJ databases">
        <title>Multicomponent nature underlies the extraordinary mechanical properties of spider dragline silk.</title>
        <authorList>
            <person name="Kono N."/>
            <person name="Nakamura H."/>
            <person name="Mori M."/>
            <person name="Yoshida Y."/>
            <person name="Ohtoshi R."/>
            <person name="Malay A.D."/>
            <person name="Moran D.A.P."/>
            <person name="Tomita M."/>
            <person name="Numata K."/>
            <person name="Arakawa K."/>
        </authorList>
    </citation>
    <scope>NUCLEOTIDE SEQUENCE</scope>
</reference>
<comment type="caution">
    <text evidence="1">The sequence shown here is derived from an EMBL/GenBank/DDBJ whole genome shotgun (WGS) entry which is preliminary data.</text>
</comment>
<dbReference type="Proteomes" id="UP000887013">
    <property type="component" value="Unassembled WGS sequence"/>
</dbReference>